<sequence>MTVAVELPKLQKLSDQELMAWTPKEFVEKIIGKSEMFAEIFFHKEHWETFELDEQTRKDNLVEFCARLAWREFYNGVHPPSKQIVMLEKNPEDIGIRIRLAQQIIDEVQHQRTWGRWCKHYGGSPRLQDYDVSPEVIKQFQLTNDYDDPAEIAVNLQLTGEPILVYLFGFGTLKPDESITYSLLPTELLKDIEKSVVADEPRHIAVGKEIMKKYCGDAKKRRNILELQCTRLENTIKIMMKDLELLGAKRVGQLPII</sequence>
<gene>
    <name evidence="1" type="ORF">MF646_15520</name>
</gene>
<dbReference type="Proteomes" id="UP001139150">
    <property type="component" value="Unassembled WGS sequence"/>
</dbReference>
<dbReference type="AlphaFoldDB" id="A0A9X2I5V5"/>
<keyword evidence="2" id="KW-1185">Reference proteome</keyword>
<evidence type="ECO:0000313" key="1">
    <source>
        <dbReference type="EMBL" id="MCL7748537.1"/>
    </source>
</evidence>
<organism evidence="1 2">
    <name type="scientific">Halalkalibacter alkaliphilus</name>
    <dbReference type="NCBI Taxonomy" id="2917993"/>
    <lineage>
        <taxon>Bacteria</taxon>
        <taxon>Bacillati</taxon>
        <taxon>Bacillota</taxon>
        <taxon>Bacilli</taxon>
        <taxon>Bacillales</taxon>
        <taxon>Bacillaceae</taxon>
        <taxon>Halalkalibacter</taxon>
    </lineage>
</organism>
<dbReference type="InterPro" id="IPR009078">
    <property type="entry name" value="Ferritin-like_SF"/>
</dbReference>
<dbReference type="EMBL" id="JAKRYL010000016">
    <property type="protein sequence ID" value="MCL7748537.1"/>
    <property type="molecule type" value="Genomic_DNA"/>
</dbReference>
<reference evidence="1" key="1">
    <citation type="submission" date="2022-02" db="EMBL/GenBank/DDBJ databases">
        <title>Halalkalibacter sp. nov. isolated from Lonar Lake, India.</title>
        <authorList>
            <person name="Joshi A."/>
            <person name="Thite S."/>
            <person name="Lodha T."/>
        </authorList>
    </citation>
    <scope>NUCLEOTIDE SEQUENCE</scope>
    <source>
        <strain evidence="1">MEB205</strain>
    </source>
</reference>
<dbReference type="RefSeq" id="WP_250097422.1">
    <property type="nucleotide sequence ID" value="NZ_JAKRYL010000016.1"/>
</dbReference>
<evidence type="ECO:0000313" key="2">
    <source>
        <dbReference type="Proteomes" id="UP001139150"/>
    </source>
</evidence>
<name>A0A9X2I5V5_9BACI</name>
<proteinExistence type="predicted"/>
<accession>A0A9X2I5V5</accession>
<protein>
    <submittedName>
        <fullName evidence="1">Uncharacterized protein</fullName>
    </submittedName>
</protein>
<comment type="caution">
    <text evidence="1">The sequence shown here is derived from an EMBL/GenBank/DDBJ whole genome shotgun (WGS) entry which is preliminary data.</text>
</comment>
<dbReference type="SUPFAM" id="SSF47240">
    <property type="entry name" value="Ferritin-like"/>
    <property type="match status" value="1"/>
</dbReference>